<dbReference type="eggNOG" id="COG0300">
    <property type="taxonomic scope" value="Bacteria"/>
</dbReference>
<keyword evidence="2" id="KW-0560">Oxidoreductase</keyword>
<dbReference type="Pfam" id="PF00106">
    <property type="entry name" value="adh_short"/>
    <property type="match status" value="1"/>
</dbReference>
<dbReference type="STRING" id="1239962.C943_01228"/>
<dbReference type="PANTHER" id="PTHR42901">
    <property type="entry name" value="ALCOHOL DEHYDROGENASE"/>
    <property type="match status" value="1"/>
</dbReference>
<sequence length="271" mass="30341">MRHFALITGSSDGLGKAFAIECSKRQMDLLLVSLPNTGLPELCQTIRVNFGVNVDFVEMDLTVESNCEKLVNYVTSKDYPVSFLINNAGMGGYAQFSNEDYQTFDRMIQLNIKALTIITHGILPILLKQQLSYILNVSSMIVHFAGPYKQIYGATKSYVHYFTKSLALELGNTNTKVSVLCPGGVNSNIKFFKMNSACNFIQTISLLYPEQVADYAIIQTLKGKTEIIPGKVVRIIFAFSRLLPAQIKKWMTKMTTQRMLQSYEGLKLKTG</sequence>
<dbReference type="AlphaFoldDB" id="M7Y5G3"/>
<dbReference type="InterPro" id="IPR020904">
    <property type="entry name" value="Sc_DH/Rdtase_CS"/>
</dbReference>
<evidence type="ECO:0000313" key="5">
    <source>
        <dbReference type="Proteomes" id="UP000010953"/>
    </source>
</evidence>
<dbReference type="CDD" id="cd05233">
    <property type="entry name" value="SDR_c"/>
    <property type="match status" value="1"/>
</dbReference>
<dbReference type="InterPro" id="IPR036291">
    <property type="entry name" value="NAD(P)-bd_dom_sf"/>
</dbReference>
<name>M7Y5G3_9BACT</name>
<protein>
    <submittedName>
        <fullName evidence="4">Short-chain dehydrogenase/reductase SDR</fullName>
    </submittedName>
</protein>
<dbReference type="InParanoid" id="M7Y5G3"/>
<dbReference type="PIRSF" id="PIRSF000126">
    <property type="entry name" value="11-beta-HSD1"/>
    <property type="match status" value="1"/>
</dbReference>
<comment type="similarity">
    <text evidence="1 3">Belongs to the short-chain dehydrogenases/reductases (SDR) family.</text>
</comment>
<dbReference type="Proteomes" id="UP000010953">
    <property type="component" value="Unassembled WGS sequence"/>
</dbReference>
<dbReference type="PRINTS" id="PR00080">
    <property type="entry name" value="SDRFAMILY"/>
</dbReference>
<dbReference type="PRINTS" id="PR00081">
    <property type="entry name" value="GDHRDH"/>
</dbReference>
<comment type="caution">
    <text evidence="4">The sequence shown here is derived from an EMBL/GenBank/DDBJ whole genome shotgun (WGS) entry which is preliminary data.</text>
</comment>
<dbReference type="EMBL" id="AMZY02000013">
    <property type="protein sequence ID" value="EMS32501.1"/>
    <property type="molecule type" value="Genomic_DNA"/>
</dbReference>
<dbReference type="RefSeq" id="WP_008628898.1">
    <property type="nucleotide sequence ID" value="NZ_AMZY02000013.1"/>
</dbReference>
<dbReference type="GO" id="GO:0016491">
    <property type="term" value="F:oxidoreductase activity"/>
    <property type="evidence" value="ECO:0007669"/>
    <property type="project" value="UniProtKB-KW"/>
</dbReference>
<accession>M7Y5G3</accession>
<evidence type="ECO:0000256" key="2">
    <source>
        <dbReference type="ARBA" id="ARBA00023002"/>
    </source>
</evidence>
<proteinExistence type="inferred from homology"/>
<reference evidence="4" key="1">
    <citation type="submission" date="2013-01" db="EMBL/GenBank/DDBJ databases">
        <title>Genome assembly of Mariniradius saccharolyticus AK6.</title>
        <authorList>
            <person name="Vaidya B."/>
            <person name="Khatri I."/>
            <person name="Tanuku N.R.S."/>
            <person name="Subramanian S."/>
            <person name="Pinnaka A."/>
        </authorList>
    </citation>
    <scope>NUCLEOTIDE SEQUENCE [LARGE SCALE GENOMIC DNA]</scope>
    <source>
        <strain evidence="4">AK6</strain>
    </source>
</reference>
<evidence type="ECO:0000256" key="3">
    <source>
        <dbReference type="RuleBase" id="RU000363"/>
    </source>
</evidence>
<organism evidence="4 5">
    <name type="scientific">Mariniradius saccharolyticus AK6</name>
    <dbReference type="NCBI Taxonomy" id="1239962"/>
    <lineage>
        <taxon>Bacteria</taxon>
        <taxon>Pseudomonadati</taxon>
        <taxon>Bacteroidota</taxon>
        <taxon>Cytophagia</taxon>
        <taxon>Cytophagales</taxon>
        <taxon>Cyclobacteriaceae</taxon>
        <taxon>Mariniradius</taxon>
    </lineage>
</organism>
<gene>
    <name evidence="4" type="ORF">C943_01228</name>
</gene>
<dbReference type="OrthoDB" id="9808814at2"/>
<evidence type="ECO:0000256" key="1">
    <source>
        <dbReference type="ARBA" id="ARBA00006484"/>
    </source>
</evidence>
<dbReference type="SUPFAM" id="SSF51735">
    <property type="entry name" value="NAD(P)-binding Rossmann-fold domains"/>
    <property type="match status" value="1"/>
</dbReference>
<dbReference type="Gene3D" id="3.40.50.720">
    <property type="entry name" value="NAD(P)-binding Rossmann-like Domain"/>
    <property type="match status" value="1"/>
</dbReference>
<dbReference type="PROSITE" id="PS00061">
    <property type="entry name" value="ADH_SHORT"/>
    <property type="match status" value="1"/>
</dbReference>
<dbReference type="PANTHER" id="PTHR42901:SF1">
    <property type="entry name" value="ALCOHOL DEHYDROGENASE"/>
    <property type="match status" value="1"/>
</dbReference>
<dbReference type="InterPro" id="IPR002347">
    <property type="entry name" value="SDR_fam"/>
</dbReference>
<keyword evidence="5" id="KW-1185">Reference proteome</keyword>
<evidence type="ECO:0000313" key="4">
    <source>
        <dbReference type="EMBL" id="EMS32501.1"/>
    </source>
</evidence>